<protein>
    <submittedName>
        <fullName evidence="1">Uncharacterized protein</fullName>
    </submittedName>
</protein>
<sequence length="41" mass="4754">IVRERIQIAASNKILVEQIRSLCIQVGYSVTKINEQHRMTN</sequence>
<feature type="non-terminal residue" evidence="1">
    <location>
        <position position="41"/>
    </location>
</feature>
<proteinExistence type="predicted"/>
<accession>X1DIR5</accession>
<dbReference type="AlphaFoldDB" id="X1DIR5"/>
<evidence type="ECO:0000313" key="1">
    <source>
        <dbReference type="EMBL" id="GAH20781.1"/>
    </source>
</evidence>
<dbReference type="EMBL" id="BART01042134">
    <property type="protein sequence ID" value="GAH20781.1"/>
    <property type="molecule type" value="Genomic_DNA"/>
</dbReference>
<name>X1DIR5_9ZZZZ</name>
<gene>
    <name evidence="1" type="ORF">S01H4_67215</name>
</gene>
<feature type="non-terminal residue" evidence="1">
    <location>
        <position position="1"/>
    </location>
</feature>
<organism evidence="1">
    <name type="scientific">marine sediment metagenome</name>
    <dbReference type="NCBI Taxonomy" id="412755"/>
    <lineage>
        <taxon>unclassified sequences</taxon>
        <taxon>metagenomes</taxon>
        <taxon>ecological metagenomes</taxon>
    </lineage>
</organism>
<reference evidence="1" key="1">
    <citation type="journal article" date="2014" name="Front. Microbiol.">
        <title>High frequency of phylogenetically diverse reductive dehalogenase-homologous genes in deep subseafloor sedimentary metagenomes.</title>
        <authorList>
            <person name="Kawai M."/>
            <person name="Futagami T."/>
            <person name="Toyoda A."/>
            <person name="Takaki Y."/>
            <person name="Nishi S."/>
            <person name="Hori S."/>
            <person name="Arai W."/>
            <person name="Tsubouchi T."/>
            <person name="Morono Y."/>
            <person name="Uchiyama I."/>
            <person name="Ito T."/>
            <person name="Fujiyama A."/>
            <person name="Inagaki F."/>
            <person name="Takami H."/>
        </authorList>
    </citation>
    <scope>NUCLEOTIDE SEQUENCE</scope>
    <source>
        <strain evidence="1">Expedition CK06-06</strain>
    </source>
</reference>
<comment type="caution">
    <text evidence="1">The sequence shown here is derived from an EMBL/GenBank/DDBJ whole genome shotgun (WGS) entry which is preliminary data.</text>
</comment>